<dbReference type="RefSeq" id="WP_150895513.1">
    <property type="nucleotide sequence ID" value="NZ_VYUY01000022.1"/>
</dbReference>
<evidence type="ECO:0000313" key="2">
    <source>
        <dbReference type="Proteomes" id="UP000326838"/>
    </source>
</evidence>
<sequence>MPQTFPVTAAVELAVVERSGFIESRHSGSAVVLGPDGIVQASLGDPAAPILPRSTLKPLQALACLTAGAPLDGERLGLATASHTGTDRHVAVVRAILEEAGVTEDDLGCPPAWPTDPATRMELARDHAAPARVRMNCSGKHAAMLLACRANGWDLAGYLDPAHPLQLHIREVVERLTGEKPVTIAVDGCGAPVPAVSLTGLARALHRMGGSSERSPFALHRNAAVLIGAVRAHPWTIDGPGRPDTVVLERTGVFAKTGAEGVLVMVAPDATTVAVKVLDGSSRAASAVGLRLLERAGAVSAADAAKAVGDLSLDVHGGGAVVGAIRPTV</sequence>
<reference evidence="2" key="1">
    <citation type="submission" date="2019-09" db="EMBL/GenBank/DDBJ databases">
        <title>Mumia zhuanghuii sp. nov. isolated from the intestinal contents of plateau pika (Ochotona curzoniae) in the Qinghai-Tibet plateau of China.</title>
        <authorList>
            <person name="Tian Z."/>
        </authorList>
    </citation>
    <scope>NUCLEOTIDE SEQUENCE [LARGE SCALE GENOMIC DNA]</scope>
    <source>
        <strain evidence="2">L-033</strain>
    </source>
</reference>
<comment type="caution">
    <text evidence="1">The sequence shown here is derived from an EMBL/GenBank/DDBJ whole genome shotgun (WGS) entry which is preliminary data.</text>
</comment>
<dbReference type="InterPro" id="IPR010349">
    <property type="entry name" value="Asparaginase_II"/>
</dbReference>
<dbReference type="EMBL" id="VYUY01000022">
    <property type="protein sequence ID" value="KAA9130019.1"/>
    <property type="molecule type" value="Genomic_DNA"/>
</dbReference>
<dbReference type="Proteomes" id="UP000326838">
    <property type="component" value="Unassembled WGS sequence"/>
</dbReference>
<proteinExistence type="predicted"/>
<protein>
    <submittedName>
        <fullName evidence="1">Asparaginase</fullName>
    </submittedName>
</protein>
<evidence type="ECO:0000313" key="1">
    <source>
        <dbReference type="EMBL" id="KAA9130019.1"/>
    </source>
</evidence>
<dbReference type="PANTHER" id="PTHR42110:SF1">
    <property type="entry name" value="L-ASPARAGINASE, PUTATIVE (AFU_ORTHOLOGUE AFUA_3G11890)-RELATED"/>
    <property type="match status" value="1"/>
</dbReference>
<keyword evidence="2" id="KW-1185">Reference proteome</keyword>
<dbReference type="AlphaFoldDB" id="A0A5N0T9P9"/>
<name>A0A5N0T9P9_9MICO</name>
<accession>A0A5N0T9P9</accession>
<dbReference type="PANTHER" id="PTHR42110">
    <property type="entry name" value="L-ASPARAGINASE, PUTATIVE (AFU_ORTHOLOGUE AFUA_3G11890)-RELATED"/>
    <property type="match status" value="1"/>
</dbReference>
<dbReference type="Pfam" id="PF06089">
    <property type="entry name" value="Asparaginase_II"/>
    <property type="match status" value="1"/>
</dbReference>
<organism evidence="1 2">
    <name type="scientific">Microbacterium caowuchunii</name>
    <dbReference type="NCBI Taxonomy" id="2614638"/>
    <lineage>
        <taxon>Bacteria</taxon>
        <taxon>Bacillati</taxon>
        <taxon>Actinomycetota</taxon>
        <taxon>Actinomycetes</taxon>
        <taxon>Micrococcales</taxon>
        <taxon>Microbacteriaceae</taxon>
        <taxon>Microbacterium</taxon>
    </lineage>
</organism>
<gene>
    <name evidence="1" type="ORF">F6B40_15145</name>
</gene>